<comment type="caution">
    <text evidence="2">The sequence shown here is derived from an EMBL/GenBank/DDBJ whole genome shotgun (WGS) entry which is preliminary data.</text>
</comment>
<keyword evidence="3" id="KW-1185">Reference proteome</keyword>
<proteinExistence type="predicted"/>
<evidence type="ECO:0000313" key="2">
    <source>
        <dbReference type="EMBL" id="KAL0156788.1"/>
    </source>
</evidence>
<feature type="non-terminal residue" evidence="2">
    <location>
        <position position="60"/>
    </location>
</feature>
<feature type="compositionally biased region" description="Low complexity" evidence="1">
    <location>
        <begin position="23"/>
        <end position="60"/>
    </location>
</feature>
<evidence type="ECO:0000313" key="3">
    <source>
        <dbReference type="Proteomes" id="UP001529510"/>
    </source>
</evidence>
<name>A0ABD0N3Q5_CIRMR</name>
<evidence type="ECO:0000256" key="1">
    <source>
        <dbReference type="SAM" id="MobiDB-lite"/>
    </source>
</evidence>
<reference evidence="2 3" key="1">
    <citation type="submission" date="2024-05" db="EMBL/GenBank/DDBJ databases">
        <title>Genome sequencing and assembly of Indian major carp, Cirrhinus mrigala (Hamilton, 1822).</title>
        <authorList>
            <person name="Mohindra V."/>
            <person name="Chowdhury L.M."/>
            <person name="Lal K."/>
            <person name="Jena J.K."/>
        </authorList>
    </citation>
    <scope>NUCLEOTIDE SEQUENCE [LARGE SCALE GENOMIC DNA]</scope>
    <source>
        <strain evidence="2">CM1030</strain>
        <tissue evidence="2">Blood</tissue>
    </source>
</reference>
<dbReference type="Proteomes" id="UP001529510">
    <property type="component" value="Unassembled WGS sequence"/>
</dbReference>
<dbReference type="AlphaFoldDB" id="A0ABD0N3Q5"/>
<protein>
    <recommendedName>
        <fullName evidence="4">Cellular myelocytomatosis</fullName>
    </recommendedName>
</protein>
<dbReference type="EMBL" id="JAMKFB020000024">
    <property type="protein sequence ID" value="KAL0156788.1"/>
    <property type="molecule type" value="Genomic_DNA"/>
</dbReference>
<feature type="non-terminal residue" evidence="2">
    <location>
        <position position="1"/>
    </location>
</feature>
<accession>A0ABD0N3Q5</accession>
<gene>
    <name evidence="2" type="ORF">M9458_048034</name>
</gene>
<evidence type="ECO:0008006" key="4">
    <source>
        <dbReference type="Google" id="ProtNLM"/>
    </source>
</evidence>
<organism evidence="2 3">
    <name type="scientific">Cirrhinus mrigala</name>
    <name type="common">Mrigala</name>
    <dbReference type="NCBI Taxonomy" id="683832"/>
    <lineage>
        <taxon>Eukaryota</taxon>
        <taxon>Metazoa</taxon>
        <taxon>Chordata</taxon>
        <taxon>Craniata</taxon>
        <taxon>Vertebrata</taxon>
        <taxon>Euteleostomi</taxon>
        <taxon>Actinopterygii</taxon>
        <taxon>Neopterygii</taxon>
        <taxon>Teleostei</taxon>
        <taxon>Ostariophysi</taxon>
        <taxon>Cypriniformes</taxon>
        <taxon>Cyprinidae</taxon>
        <taxon>Labeoninae</taxon>
        <taxon>Labeonini</taxon>
        <taxon>Cirrhinus</taxon>
    </lineage>
</organism>
<sequence>SPIASAMSGVLKRKYEEVEEDPCYSSSSPSSLSSSAYSDCYSDTLDSTPSNPSSPATSLN</sequence>
<feature type="region of interest" description="Disordered" evidence="1">
    <location>
        <begin position="15"/>
        <end position="60"/>
    </location>
</feature>